<evidence type="ECO:0000256" key="3">
    <source>
        <dbReference type="ARBA" id="ARBA00023274"/>
    </source>
</evidence>
<dbReference type="OrthoDB" id="338850at2759"/>
<dbReference type="GO" id="GO:0003735">
    <property type="term" value="F:structural constituent of ribosome"/>
    <property type="evidence" value="ECO:0007669"/>
    <property type="project" value="InterPro"/>
</dbReference>
<dbReference type="InterPro" id="IPR029004">
    <property type="entry name" value="Ribosomal_eL28/Mak16"/>
</dbReference>
<evidence type="ECO:0000256" key="2">
    <source>
        <dbReference type="ARBA" id="ARBA00022980"/>
    </source>
</evidence>
<proteinExistence type="inferred from homology"/>
<organism evidence="6 7">
    <name type="scientific">Coniella lustricola</name>
    <dbReference type="NCBI Taxonomy" id="2025994"/>
    <lineage>
        <taxon>Eukaryota</taxon>
        <taxon>Fungi</taxon>
        <taxon>Dikarya</taxon>
        <taxon>Ascomycota</taxon>
        <taxon>Pezizomycotina</taxon>
        <taxon>Sordariomycetes</taxon>
        <taxon>Sordariomycetidae</taxon>
        <taxon>Diaporthales</taxon>
        <taxon>Schizoparmaceae</taxon>
        <taxon>Coniella</taxon>
    </lineage>
</organism>
<dbReference type="EMBL" id="KZ678380">
    <property type="protein sequence ID" value="PSS00911.1"/>
    <property type="molecule type" value="Genomic_DNA"/>
</dbReference>
<keyword evidence="2" id="KW-0689">Ribosomal protein</keyword>
<feature type="region of interest" description="Disordered" evidence="4">
    <location>
        <begin position="120"/>
        <end position="151"/>
    </location>
</feature>
<comment type="similarity">
    <text evidence="1">Belongs to the eukaryotic ribosomal protein eL28 family.</text>
</comment>
<dbReference type="Proteomes" id="UP000241462">
    <property type="component" value="Unassembled WGS sequence"/>
</dbReference>
<dbReference type="FunFam" id="3.30.390.110:FF:000002">
    <property type="entry name" value="60S ribosomal protein L28"/>
    <property type="match status" value="1"/>
</dbReference>
<dbReference type="GO" id="GO:0006412">
    <property type="term" value="P:translation"/>
    <property type="evidence" value="ECO:0007669"/>
    <property type="project" value="InterPro"/>
</dbReference>
<dbReference type="InParanoid" id="A0A2T3AJY1"/>
<dbReference type="GO" id="GO:1990904">
    <property type="term" value="C:ribonucleoprotein complex"/>
    <property type="evidence" value="ECO:0007669"/>
    <property type="project" value="UniProtKB-KW"/>
</dbReference>
<feature type="domain" description="Ribosomal eL28/Mak16" evidence="5">
    <location>
        <begin position="10"/>
        <end position="127"/>
    </location>
</feature>
<dbReference type="Pfam" id="PF01778">
    <property type="entry name" value="Ribosomal_L28e"/>
    <property type="match status" value="1"/>
</dbReference>
<evidence type="ECO:0000256" key="1">
    <source>
        <dbReference type="ARBA" id="ARBA00007926"/>
    </source>
</evidence>
<dbReference type="STRING" id="2025994.A0A2T3AJY1"/>
<dbReference type="Gene3D" id="3.30.390.110">
    <property type="match status" value="1"/>
</dbReference>
<protein>
    <submittedName>
        <fullName evidence="6">Ribosomal L28e protein family-domain-containing protein</fullName>
    </submittedName>
</protein>
<reference evidence="6 7" key="1">
    <citation type="journal article" date="2018" name="Mycol. Prog.">
        <title>Coniella lustricola, a new species from submerged detritus.</title>
        <authorList>
            <person name="Raudabaugh D.B."/>
            <person name="Iturriaga T."/>
            <person name="Carver A."/>
            <person name="Mondo S."/>
            <person name="Pangilinan J."/>
            <person name="Lipzen A."/>
            <person name="He G."/>
            <person name="Amirebrahimi M."/>
            <person name="Grigoriev I.V."/>
            <person name="Miller A.N."/>
        </authorList>
    </citation>
    <scope>NUCLEOTIDE SEQUENCE [LARGE SCALE GENOMIC DNA]</scope>
    <source>
        <strain evidence="6 7">B22-T-1</strain>
    </source>
</reference>
<evidence type="ECO:0000313" key="6">
    <source>
        <dbReference type="EMBL" id="PSS00911.1"/>
    </source>
</evidence>
<keyword evidence="3" id="KW-0687">Ribonucleoprotein</keyword>
<sequence length="151" mass="16478">MSLPNVSSDLVWEIVRSNNSFLVKRKQAGGVQFSRDPFNLLNQHSRKHAGFVNDKAVSISADGEKGISFQTKKAKSVHQPAKALTKASFGGHNRKTYKNVANHVAKGGYRADLRQAAIARASAVRKSQRTPRAEPEKKLRGNAAKRAAASE</sequence>
<name>A0A2T3AJY1_9PEZI</name>
<keyword evidence="7" id="KW-1185">Reference proteome</keyword>
<dbReference type="AlphaFoldDB" id="A0A2T3AJY1"/>
<accession>A0A2T3AJY1</accession>
<evidence type="ECO:0000313" key="7">
    <source>
        <dbReference type="Proteomes" id="UP000241462"/>
    </source>
</evidence>
<evidence type="ECO:0000256" key="4">
    <source>
        <dbReference type="SAM" id="MobiDB-lite"/>
    </source>
</evidence>
<dbReference type="GO" id="GO:0005840">
    <property type="term" value="C:ribosome"/>
    <property type="evidence" value="ECO:0007669"/>
    <property type="project" value="UniProtKB-KW"/>
</dbReference>
<gene>
    <name evidence="6" type="ORF">BD289DRAFT_422923</name>
</gene>
<dbReference type="InterPro" id="IPR002672">
    <property type="entry name" value="Ribosomal_eL28"/>
</dbReference>
<evidence type="ECO:0000259" key="5">
    <source>
        <dbReference type="Pfam" id="PF01778"/>
    </source>
</evidence>
<dbReference type="PANTHER" id="PTHR10544">
    <property type="entry name" value="60S RIBOSOMAL PROTEIN L28"/>
    <property type="match status" value="1"/>
</dbReference>